<evidence type="ECO:0000256" key="9">
    <source>
        <dbReference type="ARBA" id="ARBA00023128"/>
    </source>
</evidence>
<evidence type="ECO:0000256" key="4">
    <source>
        <dbReference type="ARBA" id="ARBA00022723"/>
    </source>
</evidence>
<keyword evidence="9" id="KW-0496">Mitochondrion</keyword>
<comment type="subcellular location">
    <subcellularLocation>
        <location evidence="1">Mitochondrion</location>
    </subcellularLocation>
</comment>
<dbReference type="Proteomes" id="UP001516400">
    <property type="component" value="Unassembled WGS sequence"/>
</dbReference>
<keyword evidence="3 10" id="KW-0645">Protease</keyword>
<keyword evidence="8 10" id="KW-0482">Metalloprotease</keyword>
<evidence type="ECO:0000256" key="2">
    <source>
        <dbReference type="ARBA" id="ARBA00006040"/>
    </source>
</evidence>
<dbReference type="InterPro" id="IPR033851">
    <property type="entry name" value="M3A_MIP"/>
</dbReference>
<evidence type="ECO:0000256" key="10">
    <source>
        <dbReference type="RuleBase" id="RU003435"/>
    </source>
</evidence>
<dbReference type="GO" id="GO:0005739">
    <property type="term" value="C:mitochondrion"/>
    <property type="evidence" value="ECO:0007669"/>
    <property type="project" value="UniProtKB-SubCell"/>
</dbReference>
<dbReference type="PANTHER" id="PTHR11804:SF79">
    <property type="entry name" value="MITOCHONDRIAL INTERMEDIATE PEPTIDASE"/>
    <property type="match status" value="1"/>
</dbReference>
<name>A0ABD2NRI0_9CUCU</name>
<dbReference type="GO" id="GO:0006508">
    <property type="term" value="P:proteolysis"/>
    <property type="evidence" value="ECO:0007669"/>
    <property type="project" value="UniProtKB-KW"/>
</dbReference>
<dbReference type="FunFam" id="3.40.390.10:FF:000013">
    <property type="entry name" value="Mitochondrial intermediate peptidase"/>
    <property type="match status" value="1"/>
</dbReference>
<dbReference type="InterPro" id="IPR024077">
    <property type="entry name" value="Neurolysin/TOP_dom2"/>
</dbReference>
<organism evidence="12 13">
    <name type="scientific">Cryptolaemus montrouzieri</name>
    <dbReference type="NCBI Taxonomy" id="559131"/>
    <lineage>
        <taxon>Eukaryota</taxon>
        <taxon>Metazoa</taxon>
        <taxon>Ecdysozoa</taxon>
        <taxon>Arthropoda</taxon>
        <taxon>Hexapoda</taxon>
        <taxon>Insecta</taxon>
        <taxon>Pterygota</taxon>
        <taxon>Neoptera</taxon>
        <taxon>Endopterygota</taxon>
        <taxon>Coleoptera</taxon>
        <taxon>Polyphaga</taxon>
        <taxon>Cucujiformia</taxon>
        <taxon>Coccinelloidea</taxon>
        <taxon>Coccinellidae</taxon>
        <taxon>Scymninae</taxon>
        <taxon>Scymnini</taxon>
        <taxon>Cryptolaemus</taxon>
    </lineage>
</organism>
<dbReference type="CDD" id="cd06457">
    <property type="entry name" value="M3A_MIP"/>
    <property type="match status" value="1"/>
</dbReference>
<evidence type="ECO:0000259" key="11">
    <source>
        <dbReference type="Pfam" id="PF01432"/>
    </source>
</evidence>
<evidence type="ECO:0000313" key="13">
    <source>
        <dbReference type="Proteomes" id="UP001516400"/>
    </source>
</evidence>
<dbReference type="SUPFAM" id="SSF55486">
    <property type="entry name" value="Metalloproteases ('zincins'), catalytic domain"/>
    <property type="match status" value="1"/>
</dbReference>
<accession>A0ABD2NRI0</accession>
<keyword evidence="6 10" id="KW-0862">Zinc</keyword>
<dbReference type="GO" id="GO:0046872">
    <property type="term" value="F:metal ion binding"/>
    <property type="evidence" value="ECO:0007669"/>
    <property type="project" value="UniProtKB-UniRule"/>
</dbReference>
<keyword evidence="7" id="KW-0809">Transit peptide</keyword>
<dbReference type="AlphaFoldDB" id="A0ABD2NRI0"/>
<keyword evidence="13" id="KW-1185">Reference proteome</keyword>
<dbReference type="InterPro" id="IPR001567">
    <property type="entry name" value="Pept_M3A_M3B_dom"/>
</dbReference>
<feature type="domain" description="Peptidase M3A/M3B catalytic" evidence="11">
    <location>
        <begin position="241"/>
        <end position="677"/>
    </location>
</feature>
<dbReference type="GO" id="GO:0008237">
    <property type="term" value="F:metallopeptidase activity"/>
    <property type="evidence" value="ECO:0007669"/>
    <property type="project" value="UniProtKB-KW"/>
</dbReference>
<evidence type="ECO:0000256" key="7">
    <source>
        <dbReference type="ARBA" id="ARBA00022946"/>
    </source>
</evidence>
<dbReference type="Gene3D" id="1.10.1370.10">
    <property type="entry name" value="Neurolysin, domain 3"/>
    <property type="match status" value="1"/>
</dbReference>
<dbReference type="EMBL" id="JABFTP020000144">
    <property type="protein sequence ID" value="KAL3280991.1"/>
    <property type="molecule type" value="Genomic_DNA"/>
</dbReference>
<comment type="caution">
    <text evidence="12">The sequence shown here is derived from an EMBL/GenBank/DDBJ whole genome shotgun (WGS) entry which is preliminary data.</text>
</comment>
<evidence type="ECO:0000256" key="6">
    <source>
        <dbReference type="ARBA" id="ARBA00022833"/>
    </source>
</evidence>
<evidence type="ECO:0000313" key="12">
    <source>
        <dbReference type="EMBL" id="KAL3280991.1"/>
    </source>
</evidence>
<dbReference type="PANTHER" id="PTHR11804">
    <property type="entry name" value="PROTEASE M3 THIMET OLIGOPEPTIDASE-RELATED"/>
    <property type="match status" value="1"/>
</dbReference>
<proteinExistence type="inferred from homology"/>
<keyword evidence="5 10" id="KW-0378">Hydrolase</keyword>
<dbReference type="InterPro" id="IPR045090">
    <property type="entry name" value="Pept_M3A_M3B"/>
</dbReference>
<evidence type="ECO:0000256" key="3">
    <source>
        <dbReference type="ARBA" id="ARBA00022670"/>
    </source>
</evidence>
<dbReference type="Pfam" id="PF01432">
    <property type="entry name" value="Peptidase_M3"/>
    <property type="match status" value="1"/>
</dbReference>
<evidence type="ECO:0000256" key="5">
    <source>
        <dbReference type="ARBA" id="ARBA00022801"/>
    </source>
</evidence>
<gene>
    <name evidence="12" type="ORF">HHI36_004216</name>
</gene>
<dbReference type="Gene3D" id="3.40.390.10">
    <property type="entry name" value="Collagenase (Catalytic Domain)"/>
    <property type="match status" value="1"/>
</dbReference>
<keyword evidence="4 10" id="KW-0479">Metal-binding</keyword>
<evidence type="ECO:0000256" key="1">
    <source>
        <dbReference type="ARBA" id="ARBA00004173"/>
    </source>
</evidence>
<sequence length="700" mass="80374">MWSRGIMNTTVRTFCSVKLKPAKSFGSSLAEIFNSKPSKHNYFGRSEKTGLFQVPELSTPLGFLQLQKECIAKTEELIQEATSSARTRKMVEIFDEMSDCLCRVADLAEFIRLAHPKREYSRAAEKACIAISEIVEQLNTNRKLYDNLKKSVSECDVTALTEVDKLVGELFLFDFEQNGIHLSEDLRKKVVMLNNTILNLGQQFVGGSDSPRIIKKSSIPTNIQHLFTCDNDNIIVSGLYVDSSNPITREIAYKIYYYPDQSQEILLENLITSRYDLAKICGFNSYSERALRGGTIDNTTDVMNFLETTSQNIREFSNFEFKHMSTMKKAENFSGELAVWDIPYYMAKAKRDWFQVTQDQYCPYFSLGACIEGLNVIFKNLYGISLVNSPILDGECWSNGVYKLAVEHETEGILGYIYCDFYERPGKQNQDCHFTIRGGKELCDGSYQIPVAVLMLNFRAPTWGTPSLLTPHNVDNLFHEMGHAMHSMLARTKYQHVTGTRCSTDFAEVPSVLMEYFAADPRILRLFARHYETNLPIPEEMLQRLCVSKKIFTACETRMQIFYSALDQLFHSEDPIKNNESVAEMQEKYYGLKYVPNTAWHLRFSHLVGYGAKYYSYLVSRSVAHSIWHNYFQSDPLDRKQGERYRRECLAYGGGKNPKKLVSDFLRMEASPKVFANSLITEISENHEIVRKFVDKYKIC</sequence>
<reference evidence="12 13" key="1">
    <citation type="journal article" date="2021" name="BMC Biol.">
        <title>Horizontally acquired antibacterial genes associated with adaptive radiation of ladybird beetles.</title>
        <authorList>
            <person name="Li H.S."/>
            <person name="Tang X.F."/>
            <person name="Huang Y.H."/>
            <person name="Xu Z.Y."/>
            <person name="Chen M.L."/>
            <person name="Du X.Y."/>
            <person name="Qiu B.Y."/>
            <person name="Chen P.T."/>
            <person name="Zhang W."/>
            <person name="Slipinski A."/>
            <person name="Escalona H.E."/>
            <person name="Waterhouse R.M."/>
            <person name="Zwick A."/>
            <person name="Pang H."/>
        </authorList>
    </citation>
    <scope>NUCLEOTIDE SEQUENCE [LARGE SCALE GENOMIC DNA]</scope>
    <source>
        <strain evidence="12">SYSU2018</strain>
    </source>
</reference>
<comment type="similarity">
    <text evidence="2 10">Belongs to the peptidase M3 family.</text>
</comment>
<dbReference type="InterPro" id="IPR024079">
    <property type="entry name" value="MetalloPept_cat_dom_sf"/>
</dbReference>
<protein>
    <recommendedName>
        <fullName evidence="11">Peptidase M3A/M3B catalytic domain-containing protein</fullName>
    </recommendedName>
</protein>
<comment type="cofactor">
    <cofactor evidence="10">
        <name>Zn(2+)</name>
        <dbReference type="ChEBI" id="CHEBI:29105"/>
    </cofactor>
    <text evidence="10">Binds 1 zinc ion.</text>
</comment>
<evidence type="ECO:0000256" key="8">
    <source>
        <dbReference type="ARBA" id="ARBA00023049"/>
    </source>
</evidence>